<dbReference type="HOGENOM" id="CLU_029893_0_2_1"/>
<dbReference type="FunCoup" id="A0A061ETX1">
    <property type="interactions" value="245"/>
</dbReference>
<dbReference type="Proteomes" id="UP000026915">
    <property type="component" value="Chromosome 5"/>
</dbReference>
<feature type="domain" description="Glutaredoxin" evidence="1">
    <location>
        <begin position="248"/>
        <end position="315"/>
    </location>
</feature>
<dbReference type="Gene3D" id="3.40.30.10">
    <property type="entry name" value="Glutaredoxin"/>
    <property type="match status" value="1"/>
</dbReference>
<evidence type="ECO:0000313" key="3">
    <source>
        <dbReference type="Proteomes" id="UP000026915"/>
    </source>
</evidence>
<sequence>MGCVSSKLVKKEIKREILLNNGGDYVNHVVSLKSSTYGVLKLDNEIEQQEEVGISETKRVQRSPPREEPEVINAWELMEDLEEDGTIKRSPKSRVFARGVGQKDVRSPLKFLNQIGSPLKMRRFGGKENKGRVDGKSDFSPKSILRVNNSLDGSCKAVLKLSYPVKRTRSEGFEGGDSGFSARRRSFSPLFDPELVALYEKELSEEEEQIKRIISPEPEIRKWKKSQDSKAILQVFEEKCPAAGENAVVIYTTTLRGIRKTFEECNTVRSIIESYDIQMFERDISMDSGFKEELRKLTGTKEVKVPLVFVKGRLIGGVEEIVKLEEEGKLEILFNGIPRAIPGCEGCAGVRFVMCTECNGSCKVLDGDQKKIRCGECNENGLVQCPICC</sequence>
<dbReference type="SUPFAM" id="SSF52833">
    <property type="entry name" value="Thioredoxin-like"/>
    <property type="match status" value="1"/>
</dbReference>
<accession>A0A061ETX1</accession>
<dbReference type="Pfam" id="PF00462">
    <property type="entry name" value="Glutaredoxin"/>
    <property type="match status" value="1"/>
</dbReference>
<reference evidence="2 3" key="1">
    <citation type="journal article" date="2013" name="Genome Biol.">
        <title>The genome sequence of the most widely cultivated cacao type and its use to identify candidate genes regulating pod color.</title>
        <authorList>
            <person name="Motamayor J.C."/>
            <person name="Mockaitis K."/>
            <person name="Schmutz J."/>
            <person name="Haiminen N."/>
            <person name="Iii D.L."/>
            <person name="Cornejo O."/>
            <person name="Findley S.D."/>
            <person name="Zheng P."/>
            <person name="Utro F."/>
            <person name="Royaert S."/>
            <person name="Saski C."/>
            <person name="Jenkins J."/>
            <person name="Podicheti R."/>
            <person name="Zhao M."/>
            <person name="Scheffler B.E."/>
            <person name="Stack J.C."/>
            <person name="Feltus F.A."/>
            <person name="Mustiga G.M."/>
            <person name="Amores F."/>
            <person name="Phillips W."/>
            <person name="Marelli J.P."/>
            <person name="May G.D."/>
            <person name="Shapiro H."/>
            <person name="Ma J."/>
            <person name="Bustamante C.D."/>
            <person name="Schnell R.J."/>
            <person name="Main D."/>
            <person name="Gilbert D."/>
            <person name="Parida L."/>
            <person name="Kuhn D.N."/>
        </authorList>
    </citation>
    <scope>NUCLEOTIDE SEQUENCE [LARGE SCALE GENOMIC DNA]</scope>
    <source>
        <strain evidence="3">cv. Matina 1-6</strain>
    </source>
</reference>
<name>A0A061ETX1_THECC</name>
<dbReference type="AlphaFoldDB" id="A0A061ETX1"/>
<dbReference type="Pfam" id="PF23733">
    <property type="entry name" value="GRXCR1-2_C"/>
    <property type="match status" value="1"/>
</dbReference>
<dbReference type="PANTHER" id="PTHR45669:SF12">
    <property type="entry name" value="EMB|CAB85507.1"/>
    <property type="match status" value="1"/>
</dbReference>
<dbReference type="CDD" id="cd03031">
    <property type="entry name" value="GRX_GRX_like"/>
    <property type="match status" value="1"/>
</dbReference>
<keyword evidence="3" id="KW-1185">Reference proteome</keyword>
<dbReference type="InterPro" id="IPR036249">
    <property type="entry name" value="Thioredoxin-like_sf"/>
</dbReference>
<dbReference type="eggNOG" id="KOG2824">
    <property type="taxonomic scope" value="Eukaryota"/>
</dbReference>
<dbReference type="STRING" id="3641.A0A061ETX1"/>
<dbReference type="PANTHER" id="PTHR45669">
    <property type="entry name" value="GLUTAREDOXIN DOMAIN-CONTAINING CYSTEINE-RICH PROTEIN CG12206-RELATED"/>
    <property type="match status" value="1"/>
</dbReference>
<dbReference type="PROSITE" id="PS51354">
    <property type="entry name" value="GLUTAREDOXIN_2"/>
    <property type="match status" value="1"/>
</dbReference>
<dbReference type="InterPro" id="IPR002109">
    <property type="entry name" value="Glutaredoxin"/>
</dbReference>
<protein>
    <submittedName>
        <fullName evidence="2">Glutaredoxin family protein, putative</fullName>
    </submittedName>
</protein>
<proteinExistence type="predicted"/>
<organism evidence="2 3">
    <name type="scientific">Theobroma cacao</name>
    <name type="common">Cacao</name>
    <name type="synonym">Cocoa</name>
    <dbReference type="NCBI Taxonomy" id="3641"/>
    <lineage>
        <taxon>Eukaryota</taxon>
        <taxon>Viridiplantae</taxon>
        <taxon>Streptophyta</taxon>
        <taxon>Embryophyta</taxon>
        <taxon>Tracheophyta</taxon>
        <taxon>Spermatophyta</taxon>
        <taxon>Magnoliopsida</taxon>
        <taxon>eudicotyledons</taxon>
        <taxon>Gunneridae</taxon>
        <taxon>Pentapetalae</taxon>
        <taxon>rosids</taxon>
        <taxon>malvids</taxon>
        <taxon>Malvales</taxon>
        <taxon>Malvaceae</taxon>
        <taxon>Byttnerioideae</taxon>
        <taxon>Theobroma</taxon>
    </lineage>
</organism>
<evidence type="ECO:0000313" key="2">
    <source>
        <dbReference type="EMBL" id="EOY08261.1"/>
    </source>
</evidence>
<dbReference type="Gramene" id="EOY08261">
    <property type="protein sequence ID" value="EOY08261"/>
    <property type="gene ID" value="TCM_047049"/>
</dbReference>
<dbReference type="InParanoid" id="A0A061ETX1"/>
<dbReference type="OMA" id="KMVISPV"/>
<gene>
    <name evidence="2" type="ORF">TCM_047049</name>
</gene>
<dbReference type="EMBL" id="CM001883">
    <property type="protein sequence ID" value="EOY08261.1"/>
    <property type="molecule type" value="Genomic_DNA"/>
</dbReference>
<evidence type="ECO:0000259" key="1">
    <source>
        <dbReference type="Pfam" id="PF00462"/>
    </source>
</evidence>